<feature type="domain" description="NAD-dependent epimerase/dehydratase" evidence="1">
    <location>
        <begin position="13"/>
        <end position="237"/>
    </location>
</feature>
<gene>
    <name evidence="2" type="ORF">B0T22DRAFT_502644</name>
</gene>
<dbReference type="Gene3D" id="3.40.50.720">
    <property type="entry name" value="NAD(P)-binding Rossmann-like Domain"/>
    <property type="match status" value="1"/>
</dbReference>
<dbReference type="PANTHER" id="PTHR48079:SF6">
    <property type="entry name" value="NAD(P)-BINDING DOMAIN-CONTAINING PROTEIN-RELATED"/>
    <property type="match status" value="1"/>
</dbReference>
<name>A0AAE0WZB6_9PEZI</name>
<dbReference type="InterPro" id="IPR051783">
    <property type="entry name" value="NAD(P)-dependent_oxidoreduct"/>
</dbReference>
<sequence>MPPPPPPPRAPAALIIGASGFLGTAIANAFQRADPPIRSYGLIRRASAAASLAAAEITPILSGLLSARAALLATIQSHTPLWAPEAETQHWDDVLAALVQGLSETSAAGGIRPLVLWSSGYGEPDLAPHMETSPLGWHPLIKGRLEAALRVLDVSKASGSDFDAVVVRTTSVYGYSSSYYGAMLHYAQAYAEGAAGREVLRFTADKRTVLHALHVDDCAEGYVSLATAAVVGEVFNISARRYETLEEVGAALGTEYGKETCRLWSRHGEGYRFLYGWSRWVGSDKIRRVTGWRDRRSLFSENLDVYRAAYEAAAQAGTMGMDS</sequence>
<dbReference type="AlphaFoldDB" id="A0AAE0WZB6"/>
<comment type="caution">
    <text evidence="2">The sequence shown here is derived from an EMBL/GenBank/DDBJ whole genome shotgun (WGS) entry which is preliminary data.</text>
</comment>
<dbReference type="GO" id="GO:0004029">
    <property type="term" value="F:aldehyde dehydrogenase (NAD+) activity"/>
    <property type="evidence" value="ECO:0007669"/>
    <property type="project" value="TreeGrafter"/>
</dbReference>
<dbReference type="PANTHER" id="PTHR48079">
    <property type="entry name" value="PROTEIN YEEZ"/>
    <property type="match status" value="1"/>
</dbReference>
<proteinExistence type="predicted"/>
<evidence type="ECO:0000313" key="2">
    <source>
        <dbReference type="EMBL" id="KAK3680919.1"/>
    </source>
</evidence>
<organism evidence="2 3">
    <name type="scientific">Podospora appendiculata</name>
    <dbReference type="NCBI Taxonomy" id="314037"/>
    <lineage>
        <taxon>Eukaryota</taxon>
        <taxon>Fungi</taxon>
        <taxon>Dikarya</taxon>
        <taxon>Ascomycota</taxon>
        <taxon>Pezizomycotina</taxon>
        <taxon>Sordariomycetes</taxon>
        <taxon>Sordariomycetidae</taxon>
        <taxon>Sordariales</taxon>
        <taxon>Podosporaceae</taxon>
        <taxon>Podospora</taxon>
    </lineage>
</organism>
<dbReference type="Pfam" id="PF01370">
    <property type="entry name" value="Epimerase"/>
    <property type="match status" value="1"/>
</dbReference>
<evidence type="ECO:0000313" key="3">
    <source>
        <dbReference type="Proteomes" id="UP001270362"/>
    </source>
</evidence>
<dbReference type="GO" id="GO:0005737">
    <property type="term" value="C:cytoplasm"/>
    <property type="evidence" value="ECO:0007669"/>
    <property type="project" value="TreeGrafter"/>
</dbReference>
<dbReference type="Proteomes" id="UP001270362">
    <property type="component" value="Unassembled WGS sequence"/>
</dbReference>
<evidence type="ECO:0000259" key="1">
    <source>
        <dbReference type="Pfam" id="PF01370"/>
    </source>
</evidence>
<dbReference type="InterPro" id="IPR001509">
    <property type="entry name" value="Epimerase_deHydtase"/>
</dbReference>
<dbReference type="EMBL" id="JAULSO010000009">
    <property type="protein sequence ID" value="KAK3680919.1"/>
    <property type="molecule type" value="Genomic_DNA"/>
</dbReference>
<reference evidence="2" key="1">
    <citation type="journal article" date="2023" name="Mol. Phylogenet. Evol.">
        <title>Genome-scale phylogeny and comparative genomics of the fungal order Sordariales.</title>
        <authorList>
            <person name="Hensen N."/>
            <person name="Bonometti L."/>
            <person name="Westerberg I."/>
            <person name="Brannstrom I.O."/>
            <person name="Guillou S."/>
            <person name="Cros-Aarteil S."/>
            <person name="Calhoun S."/>
            <person name="Haridas S."/>
            <person name="Kuo A."/>
            <person name="Mondo S."/>
            <person name="Pangilinan J."/>
            <person name="Riley R."/>
            <person name="LaButti K."/>
            <person name="Andreopoulos B."/>
            <person name="Lipzen A."/>
            <person name="Chen C."/>
            <person name="Yan M."/>
            <person name="Daum C."/>
            <person name="Ng V."/>
            <person name="Clum A."/>
            <person name="Steindorff A."/>
            <person name="Ohm R.A."/>
            <person name="Martin F."/>
            <person name="Silar P."/>
            <person name="Natvig D.O."/>
            <person name="Lalanne C."/>
            <person name="Gautier V."/>
            <person name="Ament-Velasquez S.L."/>
            <person name="Kruys A."/>
            <person name="Hutchinson M.I."/>
            <person name="Powell A.J."/>
            <person name="Barry K."/>
            <person name="Miller A.N."/>
            <person name="Grigoriev I.V."/>
            <person name="Debuchy R."/>
            <person name="Gladieux P."/>
            <person name="Hiltunen Thoren M."/>
            <person name="Johannesson H."/>
        </authorList>
    </citation>
    <scope>NUCLEOTIDE SEQUENCE</scope>
    <source>
        <strain evidence="2">CBS 314.62</strain>
    </source>
</reference>
<dbReference type="SUPFAM" id="SSF51735">
    <property type="entry name" value="NAD(P)-binding Rossmann-fold domains"/>
    <property type="match status" value="1"/>
</dbReference>
<accession>A0AAE0WZB6</accession>
<protein>
    <recommendedName>
        <fullName evidence="1">NAD-dependent epimerase/dehydratase domain-containing protein</fullName>
    </recommendedName>
</protein>
<dbReference type="InterPro" id="IPR036291">
    <property type="entry name" value="NAD(P)-bd_dom_sf"/>
</dbReference>
<keyword evidence="3" id="KW-1185">Reference proteome</keyword>
<reference evidence="2" key="2">
    <citation type="submission" date="2023-06" db="EMBL/GenBank/DDBJ databases">
        <authorList>
            <consortium name="Lawrence Berkeley National Laboratory"/>
            <person name="Haridas S."/>
            <person name="Hensen N."/>
            <person name="Bonometti L."/>
            <person name="Westerberg I."/>
            <person name="Brannstrom I.O."/>
            <person name="Guillou S."/>
            <person name="Cros-Aarteil S."/>
            <person name="Calhoun S."/>
            <person name="Kuo A."/>
            <person name="Mondo S."/>
            <person name="Pangilinan J."/>
            <person name="Riley R."/>
            <person name="Labutti K."/>
            <person name="Andreopoulos B."/>
            <person name="Lipzen A."/>
            <person name="Chen C."/>
            <person name="Yanf M."/>
            <person name="Daum C."/>
            <person name="Ng V."/>
            <person name="Clum A."/>
            <person name="Steindorff A."/>
            <person name="Ohm R."/>
            <person name="Martin F."/>
            <person name="Silar P."/>
            <person name="Natvig D."/>
            <person name="Lalanne C."/>
            <person name="Gautier V."/>
            <person name="Ament-Velasquez S.L."/>
            <person name="Kruys A."/>
            <person name="Hutchinson M.I."/>
            <person name="Powell A.J."/>
            <person name="Barry K."/>
            <person name="Miller A.N."/>
            <person name="Grigoriev I.V."/>
            <person name="Debuchy R."/>
            <person name="Gladieux P."/>
            <person name="Thoren M.H."/>
            <person name="Johannesson H."/>
        </authorList>
    </citation>
    <scope>NUCLEOTIDE SEQUENCE</scope>
    <source>
        <strain evidence="2">CBS 314.62</strain>
    </source>
</reference>